<reference evidence="1" key="1">
    <citation type="submission" date="2020-11" db="EMBL/GenBank/DDBJ databases">
        <authorList>
            <consortium name="DOE Joint Genome Institute"/>
            <person name="Ahrendt S."/>
            <person name="Riley R."/>
            <person name="Andreopoulos W."/>
            <person name="Labutti K."/>
            <person name="Pangilinan J."/>
            <person name="Ruiz-Duenas F.J."/>
            <person name="Barrasa J.M."/>
            <person name="Sanchez-Garcia M."/>
            <person name="Camarero S."/>
            <person name="Miyauchi S."/>
            <person name="Serrano A."/>
            <person name="Linde D."/>
            <person name="Babiker R."/>
            <person name="Drula E."/>
            <person name="Ayuso-Fernandez I."/>
            <person name="Pacheco R."/>
            <person name="Padilla G."/>
            <person name="Ferreira P."/>
            <person name="Barriuso J."/>
            <person name="Kellner H."/>
            <person name="Castanera R."/>
            <person name="Alfaro M."/>
            <person name="Ramirez L."/>
            <person name="Pisabarro A.G."/>
            <person name="Kuo A."/>
            <person name="Tritt A."/>
            <person name="Lipzen A."/>
            <person name="He G."/>
            <person name="Yan M."/>
            <person name="Ng V."/>
            <person name="Cullen D."/>
            <person name="Martin F."/>
            <person name="Rosso M.-N."/>
            <person name="Henrissat B."/>
            <person name="Hibbett D."/>
            <person name="Martinez A.T."/>
            <person name="Grigoriev I.V."/>
        </authorList>
    </citation>
    <scope>NUCLEOTIDE SEQUENCE</scope>
    <source>
        <strain evidence="1">CIRM-BRFM 674</strain>
    </source>
</reference>
<sequence>MDHYTVPQDHLDYIPPEGILQSKIITSALQKNLNFTQGSALKPQISATRPPKGLLGLILASVEHVFKVYLSSEKGKIKKFSDDECSSIIEDYWSKLAHVRESQWKQVLASANHGNSND</sequence>
<proteinExistence type="predicted"/>
<dbReference type="AlphaFoldDB" id="A0A9P5YQY0"/>
<dbReference type="Proteomes" id="UP000807469">
    <property type="component" value="Unassembled WGS sequence"/>
</dbReference>
<dbReference type="OrthoDB" id="3190308at2759"/>
<protein>
    <submittedName>
        <fullName evidence="1">Uncharacterized protein</fullName>
    </submittedName>
</protein>
<gene>
    <name evidence="1" type="ORF">BDN70DRAFT_509009</name>
</gene>
<dbReference type="EMBL" id="MU155583">
    <property type="protein sequence ID" value="KAF9472070.1"/>
    <property type="molecule type" value="Genomic_DNA"/>
</dbReference>
<evidence type="ECO:0000313" key="1">
    <source>
        <dbReference type="EMBL" id="KAF9472070.1"/>
    </source>
</evidence>
<keyword evidence="2" id="KW-1185">Reference proteome</keyword>
<organism evidence="1 2">
    <name type="scientific">Pholiota conissans</name>
    <dbReference type="NCBI Taxonomy" id="109636"/>
    <lineage>
        <taxon>Eukaryota</taxon>
        <taxon>Fungi</taxon>
        <taxon>Dikarya</taxon>
        <taxon>Basidiomycota</taxon>
        <taxon>Agaricomycotina</taxon>
        <taxon>Agaricomycetes</taxon>
        <taxon>Agaricomycetidae</taxon>
        <taxon>Agaricales</taxon>
        <taxon>Agaricineae</taxon>
        <taxon>Strophariaceae</taxon>
        <taxon>Pholiota</taxon>
    </lineage>
</organism>
<evidence type="ECO:0000313" key="2">
    <source>
        <dbReference type="Proteomes" id="UP000807469"/>
    </source>
</evidence>
<accession>A0A9P5YQY0</accession>
<name>A0A9P5YQY0_9AGAR</name>
<comment type="caution">
    <text evidence="1">The sequence shown here is derived from an EMBL/GenBank/DDBJ whole genome shotgun (WGS) entry which is preliminary data.</text>
</comment>